<comment type="caution">
    <text evidence="2">The sequence shown here is derived from an EMBL/GenBank/DDBJ whole genome shotgun (WGS) entry which is preliminary data.</text>
</comment>
<dbReference type="EMBL" id="BMTD01000030">
    <property type="protein sequence ID" value="GGV26464.1"/>
    <property type="molecule type" value="Genomic_DNA"/>
</dbReference>
<evidence type="ECO:0000313" key="2">
    <source>
        <dbReference type="EMBL" id="GGV26464.1"/>
    </source>
</evidence>
<gene>
    <name evidence="2" type="ORF">GCM10010260_78520</name>
</gene>
<name>A0A918MG65_9ACTN</name>
<feature type="region of interest" description="Disordered" evidence="1">
    <location>
        <begin position="1"/>
        <end position="20"/>
    </location>
</feature>
<feature type="compositionally biased region" description="Basic and acidic residues" evidence="1">
    <location>
        <begin position="1"/>
        <end position="13"/>
    </location>
</feature>
<protein>
    <submittedName>
        <fullName evidence="2">Uncharacterized protein</fullName>
    </submittedName>
</protein>
<reference evidence="2" key="2">
    <citation type="submission" date="2020-09" db="EMBL/GenBank/DDBJ databases">
        <authorList>
            <person name="Sun Q."/>
            <person name="Ohkuma M."/>
        </authorList>
    </citation>
    <scope>NUCLEOTIDE SEQUENCE</scope>
    <source>
        <strain evidence="2">JCM 4369</strain>
    </source>
</reference>
<dbReference type="Proteomes" id="UP000618795">
    <property type="component" value="Unassembled WGS sequence"/>
</dbReference>
<reference evidence="2" key="1">
    <citation type="journal article" date="2014" name="Int. J. Syst. Evol. Microbiol.">
        <title>Complete genome sequence of Corynebacterium casei LMG S-19264T (=DSM 44701T), isolated from a smear-ripened cheese.</title>
        <authorList>
            <consortium name="US DOE Joint Genome Institute (JGI-PGF)"/>
            <person name="Walter F."/>
            <person name="Albersmeier A."/>
            <person name="Kalinowski J."/>
            <person name="Ruckert C."/>
        </authorList>
    </citation>
    <scope>NUCLEOTIDE SEQUENCE</scope>
    <source>
        <strain evidence="2">JCM 4369</strain>
    </source>
</reference>
<evidence type="ECO:0000313" key="3">
    <source>
        <dbReference type="Proteomes" id="UP000618795"/>
    </source>
</evidence>
<evidence type="ECO:0000256" key="1">
    <source>
        <dbReference type="SAM" id="MobiDB-lite"/>
    </source>
</evidence>
<keyword evidence="3" id="KW-1185">Reference proteome</keyword>
<proteinExistence type="predicted"/>
<dbReference type="AlphaFoldDB" id="A0A918MG65"/>
<accession>A0A918MG65</accession>
<sequence length="57" mass="5971">MARELPPSEHGANRESLPGIGSAELACRQPAAAPRDGKWLVAALALAWATQVANAFM</sequence>
<organism evidence="2 3">
    <name type="scientific">Streptomyces filipinensis</name>
    <dbReference type="NCBI Taxonomy" id="66887"/>
    <lineage>
        <taxon>Bacteria</taxon>
        <taxon>Bacillati</taxon>
        <taxon>Actinomycetota</taxon>
        <taxon>Actinomycetes</taxon>
        <taxon>Kitasatosporales</taxon>
        <taxon>Streptomycetaceae</taxon>
        <taxon>Streptomyces</taxon>
    </lineage>
</organism>